<dbReference type="InterPro" id="IPR013734">
    <property type="entry name" value="TF_Nrm1/Whi5"/>
</dbReference>
<feature type="region of interest" description="Disordered" evidence="9">
    <location>
        <begin position="130"/>
        <end position="183"/>
    </location>
</feature>
<dbReference type="STRING" id="1071378.G0WC45"/>
<feature type="compositionally biased region" description="Low complexity" evidence="9">
    <location>
        <begin position="324"/>
        <end position="333"/>
    </location>
</feature>
<feature type="compositionally biased region" description="Basic residues" evidence="9">
    <location>
        <begin position="68"/>
        <end position="79"/>
    </location>
</feature>
<accession>G0WC45</accession>
<gene>
    <name evidence="10" type="primary">NDAI0F00370</name>
    <name evidence="10" type="ordered locus">NDAI_0F00370</name>
</gene>
<dbReference type="OrthoDB" id="2359117at2759"/>
<dbReference type="eggNOG" id="ENOG502RW1U">
    <property type="taxonomic scope" value="Eukaryota"/>
</dbReference>
<feature type="compositionally biased region" description="Basic and acidic residues" evidence="9">
    <location>
        <begin position="57"/>
        <end position="66"/>
    </location>
</feature>
<dbReference type="GO" id="GO:0005737">
    <property type="term" value="C:cytoplasm"/>
    <property type="evidence" value="ECO:0007669"/>
    <property type="project" value="UniProtKB-SubCell"/>
</dbReference>
<dbReference type="HOGENOM" id="CLU_582756_0_0_1"/>
<feature type="region of interest" description="Disordered" evidence="9">
    <location>
        <begin position="437"/>
        <end position="469"/>
    </location>
</feature>
<feature type="compositionally biased region" description="Low complexity" evidence="9">
    <location>
        <begin position="398"/>
        <end position="422"/>
    </location>
</feature>
<keyword evidence="4" id="KW-0963">Cytoplasm</keyword>
<evidence type="ECO:0000256" key="2">
    <source>
        <dbReference type="ARBA" id="ARBA00004496"/>
    </source>
</evidence>
<feature type="region of interest" description="Disordered" evidence="9">
    <location>
        <begin position="1"/>
        <end position="116"/>
    </location>
</feature>
<feature type="compositionally biased region" description="Low complexity" evidence="9">
    <location>
        <begin position="439"/>
        <end position="449"/>
    </location>
</feature>
<feature type="compositionally biased region" description="Pro residues" evidence="9">
    <location>
        <begin position="169"/>
        <end position="179"/>
    </location>
</feature>
<dbReference type="Proteomes" id="UP000000689">
    <property type="component" value="Chromosome 6"/>
</dbReference>
<evidence type="ECO:0000313" key="11">
    <source>
        <dbReference type="Proteomes" id="UP000000689"/>
    </source>
</evidence>
<dbReference type="GO" id="GO:0033309">
    <property type="term" value="C:SBF transcription complex"/>
    <property type="evidence" value="ECO:0007669"/>
    <property type="project" value="TreeGrafter"/>
</dbReference>
<keyword evidence="7" id="KW-0804">Transcription</keyword>
<dbReference type="PANTHER" id="PTHR28246:SF1">
    <property type="entry name" value="G1-SPECIFIC TRANSCRIPTIONAL REPRESSOR WHI5-RELATED"/>
    <property type="match status" value="1"/>
</dbReference>
<dbReference type="InterPro" id="IPR039198">
    <property type="entry name" value="Srl3/Whi5"/>
</dbReference>
<evidence type="ECO:0000256" key="1">
    <source>
        <dbReference type="ARBA" id="ARBA00004123"/>
    </source>
</evidence>
<keyword evidence="11" id="KW-1185">Reference proteome</keyword>
<dbReference type="AlphaFoldDB" id="G0WC45"/>
<dbReference type="RefSeq" id="XP_003670599.1">
    <property type="nucleotide sequence ID" value="XM_003670551.1"/>
</dbReference>
<evidence type="ECO:0000256" key="7">
    <source>
        <dbReference type="ARBA" id="ARBA00023163"/>
    </source>
</evidence>
<feature type="region of interest" description="Disordered" evidence="9">
    <location>
        <begin position="321"/>
        <end position="422"/>
    </location>
</feature>
<sequence length="469" mass="52291">MSESLTSNTTSATGSPSVVHDNTTPRKKVTSQISPSSSSSSSPSPSHSPSSPSSSETYRRKPELKYYYHNHNRNHRRNSKIFESPNNNNNKNNVASISTSKNEQMSPKIPSTPSRFIRRSSTSLGFLATPLQQQNTNNNKQNPESPLLISPISKSITKNKNTKRISLSQPPPPPPPLLPTTPKSKHLEVFFSPSPNLKTPNINTYDNTKNDSIPIKEISQNLKTRLNYAFIKLKNGWTEKTLSELENDLASNQTRKLNPFSKSYVNNFVDADEDLEIEYPTMSANLAFKKALSENYDFTTKIISPKKRHLNNNDSIEIQVQEPNINNNNNNNNMMVSPIKWKGNKQSNTTNGKEEPPSEVEAIETLMSLSSPKKPKQQQNQIENDSNGFIRKHKKNISNSSTESSTSGKSSSSSASSAFSPTTTNYHSIEFRNIDIAGTTNNNNNNNDNNDTDVETEIESLSDDDNDHT</sequence>
<name>G0WC45_NAUDC</name>
<evidence type="ECO:0000256" key="9">
    <source>
        <dbReference type="SAM" id="MobiDB-lite"/>
    </source>
</evidence>
<evidence type="ECO:0000256" key="8">
    <source>
        <dbReference type="ARBA" id="ARBA00023242"/>
    </source>
</evidence>
<dbReference type="EMBL" id="HE580272">
    <property type="protein sequence ID" value="CCD25356.1"/>
    <property type="molecule type" value="Genomic_DNA"/>
</dbReference>
<evidence type="ECO:0000256" key="6">
    <source>
        <dbReference type="ARBA" id="ARBA00023015"/>
    </source>
</evidence>
<comment type="subcellular location">
    <subcellularLocation>
        <location evidence="2">Cytoplasm</location>
    </subcellularLocation>
    <subcellularLocation>
        <location evidence="1">Nucleus</location>
    </subcellularLocation>
</comment>
<organism evidence="10 11">
    <name type="scientific">Naumovozyma dairenensis (strain ATCC 10597 / BCRC 20456 / CBS 421 / NBRC 0211 / NRRL Y-12639)</name>
    <name type="common">Saccharomyces dairenensis</name>
    <dbReference type="NCBI Taxonomy" id="1071378"/>
    <lineage>
        <taxon>Eukaryota</taxon>
        <taxon>Fungi</taxon>
        <taxon>Dikarya</taxon>
        <taxon>Ascomycota</taxon>
        <taxon>Saccharomycotina</taxon>
        <taxon>Saccharomycetes</taxon>
        <taxon>Saccharomycetales</taxon>
        <taxon>Saccharomycetaceae</taxon>
        <taxon>Naumovozyma</taxon>
    </lineage>
</organism>
<comment type="similarity">
    <text evidence="3">Belongs to the WHI5/NRM1 family.</text>
</comment>
<dbReference type="KEGG" id="ndi:NDAI_0F00370"/>
<dbReference type="GeneID" id="11497143"/>
<feature type="compositionally biased region" description="Acidic residues" evidence="9">
    <location>
        <begin position="450"/>
        <end position="469"/>
    </location>
</feature>
<keyword evidence="6" id="KW-0805">Transcription regulation</keyword>
<feature type="compositionally biased region" description="Polar residues" evidence="9">
    <location>
        <begin position="1"/>
        <end position="22"/>
    </location>
</feature>
<proteinExistence type="inferred from homology"/>
<dbReference type="OMA" id="YTHEARI"/>
<keyword evidence="5" id="KW-0678">Repressor</keyword>
<dbReference type="GO" id="GO:0003712">
    <property type="term" value="F:transcription coregulator activity"/>
    <property type="evidence" value="ECO:0007669"/>
    <property type="project" value="TreeGrafter"/>
</dbReference>
<reference evidence="10 11" key="1">
    <citation type="journal article" date="2011" name="Proc. Natl. Acad. Sci. U.S.A.">
        <title>Evolutionary erosion of yeast sex chromosomes by mating-type switching accidents.</title>
        <authorList>
            <person name="Gordon J.L."/>
            <person name="Armisen D."/>
            <person name="Proux-Wera E."/>
            <person name="Oheigeartaigh S.S."/>
            <person name="Byrne K.P."/>
            <person name="Wolfe K.H."/>
        </authorList>
    </citation>
    <scope>NUCLEOTIDE SEQUENCE [LARGE SCALE GENOMIC DNA]</scope>
    <source>
        <strain evidence="11">ATCC 10597 / BCRC 20456 / CBS 421 / NBRC 0211 / NRRL Y-12639</strain>
    </source>
</reference>
<dbReference type="PANTHER" id="PTHR28246">
    <property type="entry name" value="G1-SPECIFIC TRANSCRIPTIONAL REPRESSOR WHI5-RELATED"/>
    <property type="match status" value="1"/>
</dbReference>
<dbReference type="GO" id="GO:0000082">
    <property type="term" value="P:G1/S transition of mitotic cell cycle"/>
    <property type="evidence" value="ECO:0007669"/>
    <property type="project" value="InterPro"/>
</dbReference>
<evidence type="ECO:0000256" key="3">
    <source>
        <dbReference type="ARBA" id="ARBA00006922"/>
    </source>
</evidence>
<feature type="compositionally biased region" description="Polar residues" evidence="9">
    <location>
        <begin position="94"/>
        <end position="116"/>
    </location>
</feature>
<protein>
    <submittedName>
        <fullName evidence="10">Uncharacterized protein</fullName>
    </submittedName>
</protein>
<feature type="compositionally biased region" description="Low complexity" evidence="9">
    <location>
        <begin position="34"/>
        <end position="55"/>
    </location>
</feature>
<keyword evidence="8" id="KW-0539">Nucleus</keyword>
<feature type="compositionally biased region" description="Low complexity" evidence="9">
    <location>
        <begin position="132"/>
        <end position="156"/>
    </location>
</feature>
<evidence type="ECO:0000313" key="10">
    <source>
        <dbReference type="EMBL" id="CCD25356.1"/>
    </source>
</evidence>
<dbReference type="Pfam" id="PF08528">
    <property type="entry name" value="Whi5"/>
    <property type="match status" value="1"/>
</dbReference>
<evidence type="ECO:0000256" key="4">
    <source>
        <dbReference type="ARBA" id="ARBA00022490"/>
    </source>
</evidence>
<evidence type="ECO:0000256" key="5">
    <source>
        <dbReference type="ARBA" id="ARBA00022491"/>
    </source>
</evidence>